<protein>
    <submittedName>
        <fullName evidence="1">Uncharacterized protein</fullName>
    </submittedName>
</protein>
<proteinExistence type="predicted"/>
<keyword evidence="2" id="KW-1185">Reference proteome</keyword>
<dbReference type="SUPFAM" id="SSF56784">
    <property type="entry name" value="HAD-like"/>
    <property type="match status" value="1"/>
</dbReference>
<dbReference type="Gene3D" id="3.40.50.1000">
    <property type="entry name" value="HAD superfamily/HAD-like"/>
    <property type="match status" value="1"/>
</dbReference>
<comment type="caution">
    <text evidence="1">The sequence shown here is derived from an EMBL/GenBank/DDBJ whole genome shotgun (WGS) entry which is preliminary data.</text>
</comment>
<name>A0AAD5VQ92_9AGAR</name>
<organism evidence="1 2">
    <name type="scientific">Leucocoprinus birnbaumii</name>
    <dbReference type="NCBI Taxonomy" id="56174"/>
    <lineage>
        <taxon>Eukaryota</taxon>
        <taxon>Fungi</taxon>
        <taxon>Dikarya</taxon>
        <taxon>Basidiomycota</taxon>
        <taxon>Agaricomycotina</taxon>
        <taxon>Agaricomycetes</taxon>
        <taxon>Agaricomycetidae</taxon>
        <taxon>Agaricales</taxon>
        <taxon>Agaricineae</taxon>
        <taxon>Agaricaceae</taxon>
        <taxon>Leucocoprinus</taxon>
    </lineage>
</organism>
<dbReference type="PANTHER" id="PTHR43481:SF4">
    <property type="entry name" value="GLYCEROL-1-PHOSPHATE PHOSPHOHYDROLASE 1-RELATED"/>
    <property type="match status" value="1"/>
</dbReference>
<gene>
    <name evidence="1" type="ORF">NP233_g8736</name>
</gene>
<dbReference type="Gene3D" id="1.10.150.240">
    <property type="entry name" value="Putative phosphatase, domain 2"/>
    <property type="match status" value="1"/>
</dbReference>
<dbReference type="Proteomes" id="UP001213000">
    <property type="component" value="Unassembled WGS sequence"/>
</dbReference>
<dbReference type="AlphaFoldDB" id="A0AAD5VQ92"/>
<reference evidence="1" key="1">
    <citation type="submission" date="2022-07" db="EMBL/GenBank/DDBJ databases">
        <title>Genome Sequence of Leucocoprinus birnbaumii.</title>
        <authorList>
            <person name="Buettner E."/>
        </authorList>
    </citation>
    <scope>NUCLEOTIDE SEQUENCE</scope>
    <source>
        <strain evidence="1">VT141</strain>
    </source>
</reference>
<evidence type="ECO:0000313" key="2">
    <source>
        <dbReference type="Proteomes" id="UP001213000"/>
    </source>
</evidence>
<dbReference type="InterPro" id="IPR036412">
    <property type="entry name" value="HAD-like_sf"/>
</dbReference>
<dbReference type="EMBL" id="JANIEX010000725">
    <property type="protein sequence ID" value="KAJ3563759.1"/>
    <property type="molecule type" value="Genomic_DNA"/>
</dbReference>
<dbReference type="GO" id="GO:0050308">
    <property type="term" value="F:sugar-phosphatase activity"/>
    <property type="evidence" value="ECO:0007669"/>
    <property type="project" value="TreeGrafter"/>
</dbReference>
<dbReference type="PANTHER" id="PTHR43481">
    <property type="entry name" value="FRUCTOSE-1-PHOSPHATE PHOSPHATASE"/>
    <property type="match status" value="1"/>
</dbReference>
<dbReference type="InterPro" id="IPR023198">
    <property type="entry name" value="PGP-like_dom2"/>
</dbReference>
<accession>A0AAD5VQ92</accession>
<sequence>MPPVAITVDAILFDMDGTLIDSTPGVYKAWKTFAADYSLGDYREVTHATHGRRLYDTLKELCKIEDEAKLLSEIDRFEDAVIEGGPTALPGAEELVSKVRQFHSAKCLEGFTSHSWFPWTKPNGRSSHRPPTNTLLELL</sequence>
<dbReference type="InterPro" id="IPR051806">
    <property type="entry name" value="HAD-like_SPP"/>
</dbReference>
<dbReference type="Pfam" id="PF00702">
    <property type="entry name" value="Hydrolase"/>
    <property type="match status" value="1"/>
</dbReference>
<dbReference type="InterPro" id="IPR023214">
    <property type="entry name" value="HAD_sf"/>
</dbReference>
<evidence type="ECO:0000313" key="1">
    <source>
        <dbReference type="EMBL" id="KAJ3563759.1"/>
    </source>
</evidence>